<dbReference type="Gene3D" id="3.30.70.1060">
    <property type="entry name" value="Dimeric alpha+beta barrel"/>
    <property type="match status" value="1"/>
</dbReference>
<organism evidence="4 5">
    <name type="scientific">Mangrovivirga halotolerans</name>
    <dbReference type="NCBI Taxonomy" id="2993936"/>
    <lineage>
        <taxon>Bacteria</taxon>
        <taxon>Pseudomonadati</taxon>
        <taxon>Bacteroidota</taxon>
        <taxon>Cytophagia</taxon>
        <taxon>Cytophagales</taxon>
        <taxon>Mangrovivirgaceae</taxon>
        <taxon>Mangrovivirga</taxon>
    </lineage>
</organism>
<dbReference type="RefSeq" id="WP_266055216.1">
    <property type="nucleotide sequence ID" value="NZ_JAPFQN010000002.1"/>
</dbReference>
<dbReference type="Pfam" id="PF03795">
    <property type="entry name" value="YCII"/>
    <property type="match status" value="1"/>
</dbReference>
<evidence type="ECO:0000256" key="2">
    <source>
        <dbReference type="SAM" id="SignalP"/>
    </source>
</evidence>
<dbReference type="InterPro" id="IPR011008">
    <property type="entry name" value="Dimeric_a/b-barrel"/>
</dbReference>
<name>A0ABT3RNM8_9BACT</name>
<comment type="similarity">
    <text evidence="1">Belongs to the YciI family.</text>
</comment>
<protein>
    <submittedName>
        <fullName evidence="4">YciI family protein</fullName>
    </submittedName>
</protein>
<feature type="chain" id="PRO_5045526665" evidence="2">
    <location>
        <begin position="23"/>
        <end position="153"/>
    </location>
</feature>
<accession>A0ABT3RNM8</accession>
<evidence type="ECO:0000256" key="1">
    <source>
        <dbReference type="ARBA" id="ARBA00007689"/>
    </source>
</evidence>
<dbReference type="Proteomes" id="UP001209885">
    <property type="component" value="Unassembled WGS sequence"/>
</dbReference>
<evidence type="ECO:0000259" key="3">
    <source>
        <dbReference type="Pfam" id="PF03795"/>
    </source>
</evidence>
<dbReference type="InterPro" id="IPR005545">
    <property type="entry name" value="YCII"/>
</dbReference>
<keyword evidence="2" id="KW-0732">Signal</keyword>
<reference evidence="4 5" key="1">
    <citation type="submission" date="2022-11" db="EMBL/GenBank/DDBJ databases">
        <title>The characterization of three novel Bacteroidetes species and genomic analysis of their roles in tidal elemental geochemical cycles.</title>
        <authorList>
            <person name="Ma K."/>
        </authorList>
    </citation>
    <scope>NUCLEOTIDE SEQUENCE [LARGE SCALE GENOMIC DNA]</scope>
    <source>
        <strain evidence="4 5">M17</strain>
    </source>
</reference>
<evidence type="ECO:0000313" key="5">
    <source>
        <dbReference type="Proteomes" id="UP001209885"/>
    </source>
</evidence>
<gene>
    <name evidence="4" type="ORF">OO013_03255</name>
</gene>
<feature type="signal peptide" evidence="2">
    <location>
        <begin position="1"/>
        <end position="22"/>
    </location>
</feature>
<sequence>MKPLISTLVLFFFLSLAISAQNKPVLEYDSLSTESLGADDYGMKKYVMAFLKKGPNRNHSEQEAAELQQAHLENIKRMAQNGDLVLAGPFIDDGDIKGIYIFNVETIEEAKALTETDPAVKAGRLIMELHPWYGTAALLKVNEIHNIIKTDEF</sequence>
<feature type="domain" description="YCII-related" evidence="3">
    <location>
        <begin position="55"/>
        <end position="124"/>
    </location>
</feature>
<comment type="caution">
    <text evidence="4">The sequence shown here is derived from an EMBL/GenBank/DDBJ whole genome shotgun (WGS) entry which is preliminary data.</text>
</comment>
<dbReference type="SUPFAM" id="SSF54909">
    <property type="entry name" value="Dimeric alpha+beta barrel"/>
    <property type="match status" value="1"/>
</dbReference>
<evidence type="ECO:0000313" key="4">
    <source>
        <dbReference type="EMBL" id="MCX2742867.1"/>
    </source>
</evidence>
<keyword evidence="5" id="KW-1185">Reference proteome</keyword>
<proteinExistence type="inferred from homology"/>
<dbReference type="EMBL" id="JAPFQN010000002">
    <property type="protein sequence ID" value="MCX2742867.1"/>
    <property type="molecule type" value="Genomic_DNA"/>
</dbReference>